<evidence type="ECO:0000256" key="4">
    <source>
        <dbReference type="ARBA" id="ARBA00023136"/>
    </source>
</evidence>
<dbReference type="AlphaFoldDB" id="A0A5N6YBK5"/>
<dbReference type="PANTHER" id="PTHR48022">
    <property type="entry name" value="PLASTIDIC GLUCOSE TRANSPORTER 4"/>
    <property type="match status" value="1"/>
</dbReference>
<dbReference type="OrthoDB" id="4510268at2759"/>
<dbReference type="InterPro" id="IPR050360">
    <property type="entry name" value="MFS_Sugar_Transporters"/>
</dbReference>
<evidence type="ECO:0000256" key="1">
    <source>
        <dbReference type="ARBA" id="ARBA00004141"/>
    </source>
</evidence>
<dbReference type="Pfam" id="PF00083">
    <property type="entry name" value="Sugar_tr"/>
    <property type="match status" value="1"/>
</dbReference>
<feature type="transmembrane region" description="Helical" evidence="5">
    <location>
        <begin position="40"/>
        <end position="63"/>
    </location>
</feature>
<dbReference type="GO" id="GO:0016020">
    <property type="term" value="C:membrane"/>
    <property type="evidence" value="ECO:0007669"/>
    <property type="project" value="UniProtKB-SubCell"/>
</dbReference>
<feature type="transmembrane region" description="Helical" evidence="5">
    <location>
        <begin position="75"/>
        <end position="93"/>
    </location>
</feature>
<proteinExistence type="predicted"/>
<feature type="transmembrane region" description="Helical" evidence="5">
    <location>
        <begin position="12"/>
        <end position="33"/>
    </location>
</feature>
<evidence type="ECO:0000256" key="5">
    <source>
        <dbReference type="SAM" id="Phobius"/>
    </source>
</evidence>
<reference evidence="6" key="1">
    <citation type="submission" date="2019-04" db="EMBL/GenBank/DDBJ databases">
        <title>Friends and foes A comparative genomics study of 23 Aspergillus species from section Flavi.</title>
        <authorList>
            <consortium name="DOE Joint Genome Institute"/>
            <person name="Kjaerbolling I."/>
            <person name="Vesth T."/>
            <person name="Frisvad J.C."/>
            <person name="Nybo J.L."/>
            <person name="Theobald S."/>
            <person name="Kildgaard S."/>
            <person name="Isbrandt T."/>
            <person name="Kuo A."/>
            <person name="Sato A."/>
            <person name="Lyhne E.K."/>
            <person name="Kogle M.E."/>
            <person name="Wiebenga A."/>
            <person name="Kun R.S."/>
            <person name="Lubbers R.J."/>
            <person name="Makela M.R."/>
            <person name="Barry K."/>
            <person name="Chovatia M."/>
            <person name="Clum A."/>
            <person name="Daum C."/>
            <person name="Haridas S."/>
            <person name="He G."/>
            <person name="LaButti K."/>
            <person name="Lipzen A."/>
            <person name="Mondo S."/>
            <person name="Riley R."/>
            <person name="Salamov A."/>
            <person name="Simmons B.A."/>
            <person name="Magnuson J.K."/>
            <person name="Henrissat B."/>
            <person name="Mortensen U.H."/>
            <person name="Larsen T.O."/>
            <person name="Devries R.P."/>
            <person name="Grigoriev I.V."/>
            <person name="Machida M."/>
            <person name="Baker S.E."/>
            <person name="Andersen M.R."/>
        </authorList>
    </citation>
    <scope>NUCLEOTIDE SEQUENCE</scope>
    <source>
        <strain evidence="6">CBS 117612</strain>
    </source>
</reference>
<keyword evidence="3 5" id="KW-1133">Transmembrane helix</keyword>
<dbReference type="GO" id="GO:0005351">
    <property type="term" value="F:carbohydrate:proton symporter activity"/>
    <property type="evidence" value="ECO:0007669"/>
    <property type="project" value="TreeGrafter"/>
</dbReference>
<dbReference type="InterPro" id="IPR005828">
    <property type="entry name" value="MFS_sugar_transport-like"/>
</dbReference>
<name>A0A5N6YBK5_9EURO</name>
<dbReference type="InterPro" id="IPR036259">
    <property type="entry name" value="MFS_trans_sf"/>
</dbReference>
<sequence>MNFVELSDSMARLLTAVNSVTYLICTCCAVRLIERMGRRGLMMLSTAGQFFAFLIITILLRYAEANAGTVEGHRFGSASIMFFFLFYVFFGLANRTLEDIDTYYHSNPSIVIKDPDAISVKRPLKYIEHVDHEMKKIGEIRTKKADDLTVEHVE</sequence>
<gene>
    <name evidence="6" type="ORF">BDV24DRAFT_163043</name>
</gene>
<dbReference type="Proteomes" id="UP000325558">
    <property type="component" value="Unassembled WGS sequence"/>
</dbReference>
<dbReference type="Gene3D" id="1.20.1250.20">
    <property type="entry name" value="MFS general substrate transporter like domains"/>
    <property type="match status" value="1"/>
</dbReference>
<dbReference type="EMBL" id="ML737138">
    <property type="protein sequence ID" value="KAE8341819.1"/>
    <property type="molecule type" value="Genomic_DNA"/>
</dbReference>
<keyword evidence="4 5" id="KW-0472">Membrane</keyword>
<evidence type="ECO:0000313" key="6">
    <source>
        <dbReference type="EMBL" id="KAE8341819.1"/>
    </source>
</evidence>
<organism evidence="6">
    <name type="scientific">Aspergillus arachidicola</name>
    <dbReference type="NCBI Taxonomy" id="656916"/>
    <lineage>
        <taxon>Eukaryota</taxon>
        <taxon>Fungi</taxon>
        <taxon>Dikarya</taxon>
        <taxon>Ascomycota</taxon>
        <taxon>Pezizomycotina</taxon>
        <taxon>Eurotiomycetes</taxon>
        <taxon>Eurotiomycetidae</taxon>
        <taxon>Eurotiales</taxon>
        <taxon>Aspergillaceae</taxon>
        <taxon>Aspergillus</taxon>
        <taxon>Aspergillus subgen. Circumdati</taxon>
    </lineage>
</organism>
<protein>
    <submittedName>
        <fullName evidence="6">Uncharacterized protein</fullName>
    </submittedName>
</protein>
<dbReference type="SUPFAM" id="SSF103473">
    <property type="entry name" value="MFS general substrate transporter"/>
    <property type="match status" value="1"/>
</dbReference>
<evidence type="ECO:0000256" key="3">
    <source>
        <dbReference type="ARBA" id="ARBA00022989"/>
    </source>
</evidence>
<accession>A0A5N6YBK5</accession>
<keyword evidence="2 5" id="KW-0812">Transmembrane</keyword>
<evidence type="ECO:0000256" key="2">
    <source>
        <dbReference type="ARBA" id="ARBA00022692"/>
    </source>
</evidence>
<dbReference type="PANTHER" id="PTHR48022:SF26">
    <property type="entry name" value="MAJOR FACILITATOR SUPERFAMILY (MFS) PROFILE DOMAIN-CONTAINING PROTEIN-RELATED"/>
    <property type="match status" value="1"/>
</dbReference>
<comment type="subcellular location">
    <subcellularLocation>
        <location evidence="1">Membrane</location>
        <topology evidence="1">Multi-pass membrane protein</topology>
    </subcellularLocation>
</comment>